<dbReference type="AlphaFoldDB" id="A0A9W6B595"/>
<gene>
    <name evidence="3" type="ORF">NBRC110019_00220</name>
</gene>
<evidence type="ECO:0000313" key="4">
    <source>
        <dbReference type="Proteomes" id="UP001143545"/>
    </source>
</evidence>
<feature type="signal peptide" evidence="1">
    <location>
        <begin position="1"/>
        <end position="22"/>
    </location>
</feature>
<feature type="chain" id="PRO_5040979810" evidence="1">
    <location>
        <begin position="23"/>
        <end position="650"/>
    </location>
</feature>
<dbReference type="Gene3D" id="1.10.390.10">
    <property type="entry name" value="Neutral Protease Domain 2"/>
    <property type="match status" value="1"/>
</dbReference>
<name>A0A9W6B595_9FLAO</name>
<dbReference type="Pfam" id="PF01433">
    <property type="entry name" value="Peptidase_M1"/>
    <property type="match status" value="1"/>
</dbReference>
<evidence type="ECO:0000313" key="3">
    <source>
        <dbReference type="EMBL" id="GLB50983.1"/>
    </source>
</evidence>
<accession>A0A9W6B595</accession>
<feature type="domain" description="Peptidase M1 membrane alanine aminopeptidase" evidence="2">
    <location>
        <begin position="369"/>
        <end position="550"/>
    </location>
</feature>
<proteinExistence type="predicted"/>
<keyword evidence="1" id="KW-0732">Signal</keyword>
<dbReference type="Proteomes" id="UP001143545">
    <property type="component" value="Unassembled WGS sequence"/>
</dbReference>
<sequence>MKNSMKWGCLGLFLFQFAHINAQEVTPNNQSEYNPIMYRQSSVYRSASGKPGPEYWQNTADYKIEATLNDQENTLTGKVTITYHNNSPEPLEYIWLYVEQNRFTETSRGTLTTPIRGNRYSGDTDGGYSISSVQAKVGKRGKASDRYLINDTRMQVFFAEPIPAEDGMATVRMNFSFKIPEAGMDRMGRLETNNGTIYSIAQWYPRVAVFDDVKGWNTEPYLGAGEFYLEYGTFDYKITVPYNHIVVASGELENPKEVLTATEIDRMEKASKSDDRVYIITPDEVNNPSVTRPVSSGMVTWHFSMEHTRDVSFATSKAFIWDAAKIDLPSGKKAMAQSVYPKESSGNNAWGRSTEYVKGSIENYSNQWFEYPYPNAINVASNVGGMEYPGIVFCGSDSRGRGLWDVTDHEFGHIWFPMIVGSNERLYPWMDEGFNTFINHYSTLAFNNGEYPSDLNKGRQHLGYYTKKDREGIDTYPDIANTSNLAYTAYYKPALGLIMLREYILGPERFDYAFKDYIKSWAYKHPQPSDFFNAMESAAGENLNWFWRGWFYGNGNIDLAISQVQQFQGAYLVVLENRGDFPMPVKLKVTYTDGTDEMKELPVEIWERGDSWNYLLKTKKVVESVEIDPDKITPDVNSSNDVWPSTIYKK</sequence>
<evidence type="ECO:0000259" key="2">
    <source>
        <dbReference type="Pfam" id="PF01433"/>
    </source>
</evidence>
<dbReference type="EMBL" id="BRVP01000001">
    <property type="protein sequence ID" value="GLB50983.1"/>
    <property type="molecule type" value="Genomic_DNA"/>
</dbReference>
<dbReference type="GO" id="GO:0008237">
    <property type="term" value="F:metallopeptidase activity"/>
    <property type="evidence" value="ECO:0007669"/>
    <property type="project" value="InterPro"/>
</dbReference>
<dbReference type="SUPFAM" id="SSF55486">
    <property type="entry name" value="Metalloproteases ('zincins'), catalytic domain"/>
    <property type="match status" value="1"/>
</dbReference>
<evidence type="ECO:0000256" key="1">
    <source>
        <dbReference type="SAM" id="SignalP"/>
    </source>
</evidence>
<comment type="caution">
    <text evidence="3">The sequence shown here is derived from an EMBL/GenBank/DDBJ whole genome shotgun (WGS) entry which is preliminary data.</text>
</comment>
<organism evidence="3 4">
    <name type="scientific">Neptunitalea chrysea</name>
    <dbReference type="NCBI Taxonomy" id="1647581"/>
    <lineage>
        <taxon>Bacteria</taxon>
        <taxon>Pseudomonadati</taxon>
        <taxon>Bacteroidota</taxon>
        <taxon>Flavobacteriia</taxon>
        <taxon>Flavobacteriales</taxon>
        <taxon>Flavobacteriaceae</taxon>
        <taxon>Neptunitalea</taxon>
    </lineage>
</organism>
<keyword evidence="4" id="KW-1185">Reference proteome</keyword>
<dbReference type="InterPro" id="IPR027268">
    <property type="entry name" value="Peptidase_M4/M1_CTD_sf"/>
</dbReference>
<dbReference type="GO" id="GO:0008270">
    <property type="term" value="F:zinc ion binding"/>
    <property type="evidence" value="ECO:0007669"/>
    <property type="project" value="InterPro"/>
</dbReference>
<dbReference type="CDD" id="cd09604">
    <property type="entry name" value="M1_APN_like"/>
    <property type="match status" value="1"/>
</dbReference>
<reference evidence="3" key="1">
    <citation type="submission" date="2022-07" db="EMBL/GenBank/DDBJ databases">
        <title>Taxonomy of Novel Oxalotrophic and Methylotrophic Bacteria.</title>
        <authorList>
            <person name="Sahin N."/>
            <person name="Tani A."/>
        </authorList>
    </citation>
    <scope>NUCLEOTIDE SEQUENCE</scope>
    <source>
        <strain evidence="3">AM327</strain>
    </source>
</reference>
<dbReference type="RefSeq" id="WP_281751067.1">
    <property type="nucleotide sequence ID" value="NZ_BRVP01000001.1"/>
</dbReference>
<dbReference type="InterPro" id="IPR014782">
    <property type="entry name" value="Peptidase_M1_dom"/>
</dbReference>
<protein>
    <submittedName>
        <fullName evidence="3">Peptidase M1</fullName>
    </submittedName>
</protein>